<evidence type="ECO:0000256" key="9">
    <source>
        <dbReference type="ARBA" id="ARBA00023136"/>
    </source>
</evidence>
<dbReference type="EMBL" id="BQMJ01000049">
    <property type="protein sequence ID" value="GJQ13965.1"/>
    <property type="molecule type" value="Genomic_DNA"/>
</dbReference>
<evidence type="ECO:0000256" key="1">
    <source>
        <dbReference type="ARBA" id="ARBA00004273"/>
    </source>
</evidence>
<keyword evidence="12" id="KW-1185">Reference proteome</keyword>
<keyword evidence="9" id="KW-0472">Membrane</keyword>
<evidence type="ECO:0000256" key="8">
    <source>
        <dbReference type="ARBA" id="ARBA00023128"/>
    </source>
</evidence>
<dbReference type="GO" id="GO:0045259">
    <property type="term" value="C:proton-transporting ATP synthase complex"/>
    <property type="evidence" value="ECO:0007669"/>
    <property type="project" value="InterPro"/>
</dbReference>
<dbReference type="InterPro" id="IPR020546">
    <property type="entry name" value="ATP_synth_F1_dsu/esu_N"/>
</dbReference>
<evidence type="ECO:0000259" key="10">
    <source>
        <dbReference type="Pfam" id="PF02823"/>
    </source>
</evidence>
<comment type="similarity">
    <text evidence="2">Belongs to the ATPase epsilon chain family.</text>
</comment>
<keyword evidence="3" id="KW-0813">Transport</keyword>
<dbReference type="InterPro" id="IPR001469">
    <property type="entry name" value="ATP_synth_F1_dsu/esu"/>
</dbReference>
<keyword evidence="5" id="KW-0999">Mitochondrion inner membrane</keyword>
<dbReference type="CDD" id="cd12152">
    <property type="entry name" value="F1-ATPase_delta"/>
    <property type="match status" value="1"/>
</dbReference>
<organism evidence="11 12">
    <name type="scientific">Galdieria partita</name>
    <dbReference type="NCBI Taxonomy" id="83374"/>
    <lineage>
        <taxon>Eukaryota</taxon>
        <taxon>Rhodophyta</taxon>
        <taxon>Bangiophyceae</taxon>
        <taxon>Galdieriales</taxon>
        <taxon>Galdieriaceae</taxon>
        <taxon>Galdieria</taxon>
    </lineage>
</organism>
<dbReference type="HAMAP" id="MF_00530">
    <property type="entry name" value="ATP_synth_epsil_bac"/>
    <property type="match status" value="1"/>
</dbReference>
<gene>
    <name evidence="11" type="ORF">GpartN1_g5756.t1</name>
</gene>
<comment type="caution">
    <text evidence="11">The sequence shown here is derived from an EMBL/GenBank/DDBJ whole genome shotgun (WGS) entry which is preliminary data.</text>
</comment>
<evidence type="ECO:0000256" key="6">
    <source>
        <dbReference type="ARBA" id="ARBA00022946"/>
    </source>
</evidence>
<protein>
    <recommendedName>
        <fullName evidence="10">ATP synthase F1 complex delta/epsilon subunit N-terminal domain-containing protein</fullName>
    </recommendedName>
</protein>
<reference evidence="11" key="1">
    <citation type="journal article" date="2022" name="Proc. Natl. Acad. Sci. U.S.A.">
        <title>Life cycle and functional genomics of the unicellular red alga Galdieria for elucidating algal and plant evolution and industrial use.</title>
        <authorList>
            <person name="Hirooka S."/>
            <person name="Itabashi T."/>
            <person name="Ichinose T.M."/>
            <person name="Onuma R."/>
            <person name="Fujiwara T."/>
            <person name="Yamashita S."/>
            <person name="Jong L.W."/>
            <person name="Tomita R."/>
            <person name="Iwane A.H."/>
            <person name="Miyagishima S.Y."/>
        </authorList>
    </citation>
    <scope>NUCLEOTIDE SEQUENCE</scope>
    <source>
        <strain evidence="11">NBRC 102759</strain>
    </source>
</reference>
<keyword evidence="8" id="KW-0496">Mitochondrion</keyword>
<dbReference type="Gene3D" id="1.20.5.440">
    <property type="entry name" value="ATP synthase delta/epsilon subunit, C-terminal domain"/>
    <property type="match status" value="1"/>
</dbReference>
<keyword evidence="6" id="KW-0809">Transit peptide</keyword>
<evidence type="ECO:0000256" key="4">
    <source>
        <dbReference type="ARBA" id="ARBA00022781"/>
    </source>
</evidence>
<comment type="subcellular location">
    <subcellularLocation>
        <location evidence="1">Mitochondrion inner membrane</location>
    </subcellularLocation>
</comment>
<name>A0A9C7Q155_9RHOD</name>
<evidence type="ECO:0000313" key="12">
    <source>
        <dbReference type="Proteomes" id="UP001061958"/>
    </source>
</evidence>
<evidence type="ECO:0000256" key="3">
    <source>
        <dbReference type="ARBA" id="ARBA00022448"/>
    </source>
</evidence>
<accession>A0A9C7Q155</accession>
<dbReference type="PANTHER" id="PTHR13822">
    <property type="entry name" value="ATP SYNTHASE DELTA/EPSILON CHAIN"/>
    <property type="match status" value="1"/>
</dbReference>
<dbReference type="OrthoDB" id="270171at2759"/>
<dbReference type="GO" id="GO:0005743">
    <property type="term" value="C:mitochondrial inner membrane"/>
    <property type="evidence" value="ECO:0007669"/>
    <property type="project" value="UniProtKB-SubCell"/>
</dbReference>
<dbReference type="GO" id="GO:0046933">
    <property type="term" value="F:proton-transporting ATP synthase activity, rotational mechanism"/>
    <property type="evidence" value="ECO:0007669"/>
    <property type="project" value="InterPro"/>
</dbReference>
<proteinExistence type="inferred from homology"/>
<dbReference type="SUPFAM" id="SSF51344">
    <property type="entry name" value="Epsilon subunit of F1F0-ATP synthase N-terminal domain"/>
    <property type="match status" value="1"/>
</dbReference>
<evidence type="ECO:0000256" key="2">
    <source>
        <dbReference type="ARBA" id="ARBA00005712"/>
    </source>
</evidence>
<evidence type="ECO:0000313" key="11">
    <source>
        <dbReference type="EMBL" id="GJQ13965.1"/>
    </source>
</evidence>
<keyword evidence="4" id="KW-0375">Hydrogen ion transport</keyword>
<keyword evidence="7" id="KW-0406">Ion transport</keyword>
<dbReference type="NCBIfam" id="TIGR01216">
    <property type="entry name" value="ATP_synt_epsi"/>
    <property type="match status" value="1"/>
</dbReference>
<evidence type="ECO:0000256" key="5">
    <source>
        <dbReference type="ARBA" id="ARBA00022792"/>
    </source>
</evidence>
<dbReference type="PANTHER" id="PTHR13822:SF7">
    <property type="entry name" value="ATP SYNTHASE SUBUNIT DELTA, MITOCHONDRIAL"/>
    <property type="match status" value="1"/>
</dbReference>
<dbReference type="InterPro" id="IPR036771">
    <property type="entry name" value="ATPsynth_dsu/esu_N"/>
</dbReference>
<dbReference type="Proteomes" id="UP001061958">
    <property type="component" value="Unassembled WGS sequence"/>
</dbReference>
<dbReference type="Pfam" id="PF02823">
    <property type="entry name" value="ATP-synt_DE_N"/>
    <property type="match status" value="1"/>
</dbReference>
<sequence>MFSLLGRTAVSCLKQRFQVQMLKRGFADQVAQGTEKLKLSFATPTFALRKDASVDMVVFPAATGMMGVLPQHVPTVAQLKPGVVTVIEDGKEDKYFVSSGFAFVTKDRTDILAVEAVRLEDLDKEAVQRGLNECESAVNSASDEVSQAIAQIGVEVHSAMKSALES</sequence>
<dbReference type="Gene3D" id="2.60.15.10">
    <property type="entry name" value="F0F1 ATP synthase delta/epsilon subunit, N-terminal"/>
    <property type="match status" value="1"/>
</dbReference>
<evidence type="ECO:0000256" key="7">
    <source>
        <dbReference type="ARBA" id="ARBA00023065"/>
    </source>
</evidence>
<dbReference type="AlphaFoldDB" id="A0A9C7Q155"/>
<reference evidence="11" key="2">
    <citation type="submission" date="2022-01" db="EMBL/GenBank/DDBJ databases">
        <authorList>
            <person name="Hirooka S."/>
            <person name="Miyagishima S.Y."/>
        </authorList>
    </citation>
    <scope>NUCLEOTIDE SEQUENCE</scope>
    <source>
        <strain evidence="11">NBRC 102759</strain>
    </source>
</reference>
<feature type="domain" description="ATP synthase F1 complex delta/epsilon subunit N-terminal" evidence="10">
    <location>
        <begin position="38"/>
        <end position="116"/>
    </location>
</feature>